<dbReference type="EMBL" id="BGZK01001104">
    <property type="protein sequence ID" value="GBP71348.1"/>
    <property type="molecule type" value="Genomic_DNA"/>
</dbReference>
<gene>
    <name evidence="2" type="ORF">EVAR_57732_1</name>
</gene>
<organism evidence="2 3">
    <name type="scientific">Eumeta variegata</name>
    <name type="common">Bagworm moth</name>
    <name type="synonym">Eumeta japonica</name>
    <dbReference type="NCBI Taxonomy" id="151549"/>
    <lineage>
        <taxon>Eukaryota</taxon>
        <taxon>Metazoa</taxon>
        <taxon>Ecdysozoa</taxon>
        <taxon>Arthropoda</taxon>
        <taxon>Hexapoda</taxon>
        <taxon>Insecta</taxon>
        <taxon>Pterygota</taxon>
        <taxon>Neoptera</taxon>
        <taxon>Endopterygota</taxon>
        <taxon>Lepidoptera</taxon>
        <taxon>Glossata</taxon>
        <taxon>Ditrysia</taxon>
        <taxon>Tineoidea</taxon>
        <taxon>Psychidae</taxon>
        <taxon>Oiketicinae</taxon>
        <taxon>Eumeta</taxon>
    </lineage>
</organism>
<evidence type="ECO:0000313" key="2">
    <source>
        <dbReference type="EMBL" id="GBP71348.1"/>
    </source>
</evidence>
<comment type="caution">
    <text evidence="2">The sequence shown here is derived from an EMBL/GenBank/DDBJ whole genome shotgun (WGS) entry which is preliminary data.</text>
</comment>
<protein>
    <submittedName>
        <fullName evidence="2">Uncharacterized protein</fullName>
    </submittedName>
</protein>
<dbReference type="AlphaFoldDB" id="A0A4C1Y605"/>
<evidence type="ECO:0000313" key="3">
    <source>
        <dbReference type="Proteomes" id="UP000299102"/>
    </source>
</evidence>
<dbReference type="OrthoDB" id="415822at2759"/>
<dbReference type="Proteomes" id="UP000299102">
    <property type="component" value="Unassembled WGS sequence"/>
</dbReference>
<keyword evidence="3" id="KW-1185">Reference proteome</keyword>
<feature type="region of interest" description="Disordered" evidence="1">
    <location>
        <begin position="133"/>
        <end position="152"/>
    </location>
</feature>
<accession>A0A4C1Y605</accession>
<sequence length="206" mass="22919">MLSGYGCFRAYLHRFKHDDSPEYPSCPGVAENAECVLFVCPRFNPQQTDRRRASKTYAEGVIQTFLLSDRRYFARARSSEIKRKRGLVRDKSTFYEKLIICGSEIQQNSAAGRSRLERLDIYGDAAEGFSAAALPPSVPRSHSPADPAEQRGDEAMHIHCPASSLLADVSSLFAHSPSTLITVCSLVVPPWRLVAFGPVPWTTRLD</sequence>
<evidence type="ECO:0000256" key="1">
    <source>
        <dbReference type="SAM" id="MobiDB-lite"/>
    </source>
</evidence>
<reference evidence="2 3" key="1">
    <citation type="journal article" date="2019" name="Commun. Biol.">
        <title>The bagworm genome reveals a unique fibroin gene that provides high tensile strength.</title>
        <authorList>
            <person name="Kono N."/>
            <person name="Nakamura H."/>
            <person name="Ohtoshi R."/>
            <person name="Tomita M."/>
            <person name="Numata K."/>
            <person name="Arakawa K."/>
        </authorList>
    </citation>
    <scope>NUCLEOTIDE SEQUENCE [LARGE SCALE GENOMIC DNA]</scope>
</reference>
<proteinExistence type="predicted"/>
<name>A0A4C1Y605_EUMVA</name>